<evidence type="ECO:0000256" key="1">
    <source>
        <dbReference type="SAM" id="MobiDB-lite"/>
    </source>
</evidence>
<dbReference type="EMBL" id="JACBZH010000001">
    <property type="protein sequence ID" value="NYH89198.1"/>
    <property type="molecule type" value="Genomic_DNA"/>
</dbReference>
<evidence type="ECO:0000313" key="3">
    <source>
        <dbReference type="EMBL" id="NYH89198.1"/>
    </source>
</evidence>
<sequence>MGKRAAEELPEHVRRNREVWDAVLSEGFAARAREQWAADPHWGLWATPQTDLPVLPADLAGKDVIELGCGTGYVSSWVARAGGRPVGIDNSAKQLAAARAMQEEFGIGFPLLHGNAEQVPYPDASFDVAISEYGAAVWCDPYRWIPEAARLLRPGGELVFMRNSDLLMLCLPDDGPAGTRLHRPQFGPTGSTTRTARWSSTCRTAR</sequence>
<keyword evidence="4" id="KW-1185">Reference proteome</keyword>
<feature type="compositionally biased region" description="Polar residues" evidence="1">
    <location>
        <begin position="188"/>
        <end position="206"/>
    </location>
</feature>
<keyword evidence="3" id="KW-0808">Transferase</keyword>
<organism evidence="3 4">
    <name type="scientific">Actinopolymorpha rutila</name>
    <dbReference type="NCBI Taxonomy" id="446787"/>
    <lineage>
        <taxon>Bacteria</taxon>
        <taxon>Bacillati</taxon>
        <taxon>Actinomycetota</taxon>
        <taxon>Actinomycetes</taxon>
        <taxon>Propionibacteriales</taxon>
        <taxon>Actinopolymorphaceae</taxon>
        <taxon>Actinopolymorpha</taxon>
    </lineage>
</organism>
<comment type="caution">
    <text evidence="3">The sequence shown here is derived from an EMBL/GenBank/DDBJ whole genome shotgun (WGS) entry which is preliminary data.</text>
</comment>
<dbReference type="InterPro" id="IPR013216">
    <property type="entry name" value="Methyltransf_11"/>
</dbReference>
<dbReference type="Pfam" id="PF08241">
    <property type="entry name" value="Methyltransf_11"/>
    <property type="match status" value="1"/>
</dbReference>
<gene>
    <name evidence="3" type="ORF">F4554_001836</name>
</gene>
<keyword evidence="3" id="KW-0489">Methyltransferase</keyword>
<dbReference type="GO" id="GO:0032259">
    <property type="term" value="P:methylation"/>
    <property type="evidence" value="ECO:0007669"/>
    <property type="project" value="UniProtKB-KW"/>
</dbReference>
<dbReference type="SUPFAM" id="SSF53335">
    <property type="entry name" value="S-adenosyl-L-methionine-dependent methyltransferases"/>
    <property type="match status" value="1"/>
</dbReference>
<evidence type="ECO:0000259" key="2">
    <source>
        <dbReference type="Pfam" id="PF08241"/>
    </source>
</evidence>
<dbReference type="Proteomes" id="UP000579605">
    <property type="component" value="Unassembled WGS sequence"/>
</dbReference>
<protein>
    <submittedName>
        <fullName evidence="3">SAM-dependent methyltransferase</fullName>
    </submittedName>
</protein>
<dbReference type="AlphaFoldDB" id="A0A852ZBP1"/>
<evidence type="ECO:0000313" key="4">
    <source>
        <dbReference type="Proteomes" id="UP000579605"/>
    </source>
</evidence>
<dbReference type="PANTHER" id="PTHR42912">
    <property type="entry name" value="METHYLTRANSFERASE"/>
    <property type="match status" value="1"/>
</dbReference>
<dbReference type="InterPro" id="IPR050508">
    <property type="entry name" value="Methyltransf_Superfamily"/>
</dbReference>
<dbReference type="PANTHER" id="PTHR42912:SF93">
    <property type="entry name" value="N6-ADENOSINE-METHYLTRANSFERASE TMT1A"/>
    <property type="match status" value="1"/>
</dbReference>
<dbReference type="RefSeq" id="WP_202889217.1">
    <property type="nucleotide sequence ID" value="NZ_BAAARR010000002.1"/>
</dbReference>
<feature type="region of interest" description="Disordered" evidence="1">
    <location>
        <begin position="180"/>
        <end position="206"/>
    </location>
</feature>
<dbReference type="Gene3D" id="3.40.50.150">
    <property type="entry name" value="Vaccinia Virus protein VP39"/>
    <property type="match status" value="1"/>
</dbReference>
<proteinExistence type="predicted"/>
<reference evidence="3 4" key="1">
    <citation type="submission" date="2020-07" db="EMBL/GenBank/DDBJ databases">
        <title>Sequencing the genomes of 1000 actinobacteria strains.</title>
        <authorList>
            <person name="Klenk H.-P."/>
        </authorList>
    </citation>
    <scope>NUCLEOTIDE SEQUENCE [LARGE SCALE GENOMIC DNA]</scope>
    <source>
        <strain evidence="3 4">DSM 18448</strain>
    </source>
</reference>
<dbReference type="GO" id="GO:0008757">
    <property type="term" value="F:S-adenosylmethionine-dependent methyltransferase activity"/>
    <property type="evidence" value="ECO:0007669"/>
    <property type="project" value="InterPro"/>
</dbReference>
<feature type="domain" description="Methyltransferase type 11" evidence="2">
    <location>
        <begin position="66"/>
        <end position="160"/>
    </location>
</feature>
<name>A0A852ZBP1_9ACTN</name>
<accession>A0A852ZBP1</accession>
<dbReference type="CDD" id="cd02440">
    <property type="entry name" value="AdoMet_MTases"/>
    <property type="match status" value="1"/>
</dbReference>
<dbReference type="InterPro" id="IPR029063">
    <property type="entry name" value="SAM-dependent_MTases_sf"/>
</dbReference>